<keyword evidence="3" id="KW-1185">Reference proteome</keyword>
<proteinExistence type="predicted"/>
<sequence length="291" mass="31321">MNKALVIRAASGLGSSIAEELASRGIAVTVMTTKEGEPKRRLTQLQDATIMQGSRYSKEDIVRAGEGADTIFFHANTTYDEKAKVGESLQAVAAAAGMLGAKLIIADGRYRTLLPQYEQLLKDVHEINAASTIVVRLSELYGANARNTPLHYSFKQIAKGNAGIELGDMNVAGDYMYLPDAARAIVDLALQEEAYGKGIQRLTGLQPISGSELMGIMSCASGVALMARRLSGWKLSLLGMIEGEEWTERLKMVDQLAKDEAGEACIDVLLAAITPHDAAVRETFAMLAKSR</sequence>
<accession>A0ABT9U2N2</accession>
<dbReference type="Proteomes" id="UP001229346">
    <property type="component" value="Unassembled WGS sequence"/>
</dbReference>
<dbReference type="Gene3D" id="3.40.50.720">
    <property type="entry name" value="NAD(P)-binding Rossmann-like Domain"/>
    <property type="match status" value="2"/>
</dbReference>
<dbReference type="Pfam" id="PF05368">
    <property type="entry name" value="NmrA"/>
    <property type="match status" value="1"/>
</dbReference>
<dbReference type="InterPro" id="IPR008030">
    <property type="entry name" value="NmrA-like"/>
</dbReference>
<dbReference type="EMBL" id="JAUSSU010000006">
    <property type="protein sequence ID" value="MDQ0113878.1"/>
    <property type="molecule type" value="Genomic_DNA"/>
</dbReference>
<feature type="domain" description="NmrA-like" evidence="1">
    <location>
        <begin position="4"/>
        <end position="97"/>
    </location>
</feature>
<evidence type="ECO:0000313" key="2">
    <source>
        <dbReference type="EMBL" id="MDQ0113878.1"/>
    </source>
</evidence>
<dbReference type="RefSeq" id="WP_307205138.1">
    <property type="nucleotide sequence ID" value="NZ_JAUSSU010000006.1"/>
</dbReference>
<protein>
    <submittedName>
        <fullName evidence="2">Nucleoside-diphosphate-sugar epimerase</fullName>
    </submittedName>
</protein>
<comment type="caution">
    <text evidence="2">The sequence shown here is derived from an EMBL/GenBank/DDBJ whole genome shotgun (WGS) entry which is preliminary data.</text>
</comment>
<reference evidence="2 3" key="1">
    <citation type="submission" date="2023-07" db="EMBL/GenBank/DDBJ databases">
        <title>Sorghum-associated microbial communities from plants grown in Nebraska, USA.</title>
        <authorList>
            <person name="Schachtman D."/>
        </authorList>
    </citation>
    <scope>NUCLEOTIDE SEQUENCE [LARGE SCALE GENOMIC DNA]</scope>
    <source>
        <strain evidence="2 3">CC482</strain>
    </source>
</reference>
<dbReference type="SUPFAM" id="SSF51735">
    <property type="entry name" value="NAD(P)-binding Rossmann-fold domains"/>
    <property type="match status" value="1"/>
</dbReference>
<dbReference type="InterPro" id="IPR036291">
    <property type="entry name" value="NAD(P)-bd_dom_sf"/>
</dbReference>
<evidence type="ECO:0000313" key="3">
    <source>
        <dbReference type="Proteomes" id="UP001229346"/>
    </source>
</evidence>
<organism evidence="2 3">
    <name type="scientific">Paenibacillus harenae</name>
    <dbReference type="NCBI Taxonomy" id="306543"/>
    <lineage>
        <taxon>Bacteria</taxon>
        <taxon>Bacillati</taxon>
        <taxon>Bacillota</taxon>
        <taxon>Bacilli</taxon>
        <taxon>Bacillales</taxon>
        <taxon>Paenibacillaceae</taxon>
        <taxon>Paenibacillus</taxon>
    </lineage>
</organism>
<name>A0ABT9U2N2_PAEHA</name>
<evidence type="ECO:0000259" key="1">
    <source>
        <dbReference type="Pfam" id="PF05368"/>
    </source>
</evidence>
<gene>
    <name evidence="2" type="ORF">J2T15_003321</name>
</gene>